<feature type="region of interest" description="Disordered" evidence="6">
    <location>
        <begin position="172"/>
        <end position="208"/>
    </location>
</feature>
<reference evidence="8 9" key="1">
    <citation type="submission" date="2023-09" db="EMBL/GenBank/DDBJ databases">
        <authorList>
            <person name="Rey-Velasco X."/>
        </authorList>
    </citation>
    <scope>NUCLEOTIDE SEQUENCE [LARGE SCALE GENOMIC DNA]</scope>
    <source>
        <strain evidence="8 9">F394</strain>
    </source>
</reference>
<name>A0ABU3BPX0_9BACT</name>
<feature type="transmembrane region" description="Helical" evidence="7">
    <location>
        <begin position="106"/>
        <end position="127"/>
    </location>
</feature>
<keyword evidence="4 7" id="KW-1133">Transmembrane helix</keyword>
<dbReference type="EMBL" id="JAVRHT010000011">
    <property type="protein sequence ID" value="MDT0631333.1"/>
    <property type="molecule type" value="Genomic_DNA"/>
</dbReference>
<keyword evidence="3 7" id="KW-0812">Transmembrane</keyword>
<evidence type="ECO:0000256" key="2">
    <source>
        <dbReference type="ARBA" id="ARBA00022475"/>
    </source>
</evidence>
<keyword evidence="2" id="KW-1003">Cell membrane</keyword>
<keyword evidence="9" id="KW-1185">Reference proteome</keyword>
<organism evidence="8 9">
    <name type="scientific">Rubrivirga litoralis</name>
    <dbReference type="NCBI Taxonomy" id="3075598"/>
    <lineage>
        <taxon>Bacteria</taxon>
        <taxon>Pseudomonadati</taxon>
        <taxon>Rhodothermota</taxon>
        <taxon>Rhodothermia</taxon>
        <taxon>Rhodothermales</taxon>
        <taxon>Rubricoccaceae</taxon>
        <taxon>Rubrivirga</taxon>
    </lineage>
</organism>
<gene>
    <name evidence="8" type="ORF">RM540_06175</name>
</gene>
<dbReference type="InterPro" id="IPR005171">
    <property type="entry name" value="Cyt_c_oxidase_su4_prok"/>
</dbReference>
<protein>
    <submittedName>
        <fullName evidence="8">Cytochrome C oxidase subunit IV family protein</fullName>
    </submittedName>
</protein>
<evidence type="ECO:0000313" key="9">
    <source>
        <dbReference type="Proteomes" id="UP001267426"/>
    </source>
</evidence>
<proteinExistence type="predicted"/>
<dbReference type="Pfam" id="PF03626">
    <property type="entry name" value="COX4_pro"/>
    <property type="match status" value="1"/>
</dbReference>
<evidence type="ECO:0000256" key="3">
    <source>
        <dbReference type="ARBA" id="ARBA00022692"/>
    </source>
</evidence>
<dbReference type="NCBIfam" id="TIGR02229">
    <property type="entry name" value="caa3_sub_IV"/>
    <property type="match status" value="1"/>
</dbReference>
<comment type="caution">
    <text evidence="8">The sequence shown here is derived from an EMBL/GenBank/DDBJ whole genome shotgun (WGS) entry which is preliminary data.</text>
</comment>
<keyword evidence="5 7" id="KW-0472">Membrane</keyword>
<feature type="region of interest" description="Disordered" evidence="6">
    <location>
        <begin position="1"/>
        <end position="26"/>
    </location>
</feature>
<evidence type="ECO:0000313" key="8">
    <source>
        <dbReference type="EMBL" id="MDT0631333.1"/>
    </source>
</evidence>
<feature type="transmembrane region" description="Helical" evidence="7">
    <location>
        <begin position="38"/>
        <end position="55"/>
    </location>
</feature>
<evidence type="ECO:0000256" key="1">
    <source>
        <dbReference type="ARBA" id="ARBA00004651"/>
    </source>
</evidence>
<dbReference type="Proteomes" id="UP001267426">
    <property type="component" value="Unassembled WGS sequence"/>
</dbReference>
<feature type="compositionally biased region" description="Basic and acidic residues" evidence="6">
    <location>
        <begin position="1"/>
        <end position="23"/>
    </location>
</feature>
<feature type="transmembrane region" description="Helical" evidence="7">
    <location>
        <begin position="75"/>
        <end position="94"/>
    </location>
</feature>
<sequence>MAAHPTKEQIDHGPTEGAEDHTGHGGHHVFSSGMLKKTFGILVGLTLLTVVLAGFERGFMDIFGWNLVLPEIPFGWLSVPIALGIAGTKAYFVAANFMGLKHEKSANILVFVSSLIFLVIFFGFTWLDFAFRDSFEELSAVPTDILEEEANEAAAIQEAIDAREAVPLVTEPDPILFNNPGQYDDVRDVPDSPVGDDAPNAEAAPPSN</sequence>
<dbReference type="InterPro" id="IPR011743">
    <property type="entry name" value="Caa3_sub_IV"/>
</dbReference>
<dbReference type="RefSeq" id="WP_311662676.1">
    <property type="nucleotide sequence ID" value="NZ_JAVRHT010000011.1"/>
</dbReference>
<accession>A0ABU3BPX0</accession>
<evidence type="ECO:0000256" key="4">
    <source>
        <dbReference type="ARBA" id="ARBA00022989"/>
    </source>
</evidence>
<evidence type="ECO:0000256" key="7">
    <source>
        <dbReference type="SAM" id="Phobius"/>
    </source>
</evidence>
<evidence type="ECO:0000256" key="5">
    <source>
        <dbReference type="ARBA" id="ARBA00023136"/>
    </source>
</evidence>
<comment type="subcellular location">
    <subcellularLocation>
        <location evidence="1">Cell membrane</location>
        <topology evidence="1">Multi-pass membrane protein</topology>
    </subcellularLocation>
</comment>
<evidence type="ECO:0000256" key="6">
    <source>
        <dbReference type="SAM" id="MobiDB-lite"/>
    </source>
</evidence>